<accession>A0ABT2VJA5</accession>
<dbReference type="PANTHER" id="PTHR31212:SF4">
    <property type="entry name" value="ALPHA-KETOGLUTARATE-DEPENDENT DIOXYGENASE ALKB HOMOLOG 3"/>
    <property type="match status" value="1"/>
</dbReference>
<dbReference type="Pfam" id="PF13532">
    <property type="entry name" value="2OG-FeII_Oxy_2"/>
    <property type="match status" value="1"/>
</dbReference>
<evidence type="ECO:0000313" key="2">
    <source>
        <dbReference type="EMBL" id="MCU7553044.1"/>
    </source>
</evidence>
<sequence length="209" mass="23883">MQYSLFDDSSAAHPVRQELRLPEADVSYYPNWLAAGKASTCQHALEDELPWAQDTIKLFGKAVKIPRLQSWHGDPECAYTYSGLTMTPKPWTATLQRIRERCERTLNTRFNSVLANWYRHGQDSMSLHADNEPELGPRPVIASVTLGEARPFIFKHRETGQRYTQVLEHGSLLVMAGSTQSHYLHGIAKTKKPIQGRINLTFRFLYPRS</sequence>
<name>A0ABT2VJA5_9ALTE</name>
<dbReference type="Proteomes" id="UP001209257">
    <property type="component" value="Unassembled WGS sequence"/>
</dbReference>
<dbReference type="InterPro" id="IPR037151">
    <property type="entry name" value="AlkB-like_sf"/>
</dbReference>
<dbReference type="Gene3D" id="2.60.120.590">
    <property type="entry name" value="Alpha-ketoglutarate-dependent dioxygenase AlkB-like"/>
    <property type="match status" value="1"/>
</dbReference>
<reference evidence="3" key="1">
    <citation type="submission" date="2023-07" db="EMBL/GenBank/DDBJ databases">
        <title>Study on multiphase classification of strain Alteromonas salexigens isolated from the Yellow Sea.</title>
        <authorList>
            <person name="Sun L."/>
        </authorList>
    </citation>
    <scope>NUCLEOTIDE SEQUENCE [LARGE SCALE GENOMIC DNA]</scope>
    <source>
        <strain evidence="3">ASW11-19</strain>
    </source>
</reference>
<gene>
    <name evidence="2" type="ORF">OCL06_00370</name>
</gene>
<comment type="caution">
    <text evidence="2">The sequence shown here is derived from an EMBL/GenBank/DDBJ whole genome shotgun (WGS) entry which is preliminary data.</text>
</comment>
<dbReference type="InterPro" id="IPR005123">
    <property type="entry name" value="Oxoglu/Fe-dep_dioxygenase_dom"/>
</dbReference>
<evidence type="ECO:0000259" key="1">
    <source>
        <dbReference type="PROSITE" id="PS51471"/>
    </source>
</evidence>
<protein>
    <submittedName>
        <fullName evidence="2">Alpha-ketoglutarate-dependent dioxygenase AlkB</fullName>
    </submittedName>
</protein>
<dbReference type="GO" id="GO:0051213">
    <property type="term" value="F:dioxygenase activity"/>
    <property type="evidence" value="ECO:0007669"/>
    <property type="project" value="UniProtKB-KW"/>
</dbReference>
<dbReference type="RefSeq" id="WP_262991736.1">
    <property type="nucleotide sequence ID" value="NZ_JAOTJC010000002.1"/>
</dbReference>
<organism evidence="2 3">
    <name type="scientific">Alteromonas salexigens</name>
    <dbReference type="NCBI Taxonomy" id="2982530"/>
    <lineage>
        <taxon>Bacteria</taxon>
        <taxon>Pseudomonadati</taxon>
        <taxon>Pseudomonadota</taxon>
        <taxon>Gammaproteobacteria</taxon>
        <taxon>Alteromonadales</taxon>
        <taxon>Alteromonadaceae</taxon>
        <taxon>Alteromonas/Salinimonas group</taxon>
        <taxon>Alteromonas</taxon>
    </lineage>
</organism>
<dbReference type="InterPro" id="IPR027450">
    <property type="entry name" value="AlkB-like"/>
</dbReference>
<keyword evidence="3" id="KW-1185">Reference proteome</keyword>
<keyword evidence="2" id="KW-0223">Dioxygenase</keyword>
<proteinExistence type="predicted"/>
<dbReference type="SUPFAM" id="SSF51197">
    <property type="entry name" value="Clavaminate synthase-like"/>
    <property type="match status" value="1"/>
</dbReference>
<dbReference type="PROSITE" id="PS51471">
    <property type="entry name" value="FE2OG_OXY"/>
    <property type="match status" value="1"/>
</dbReference>
<evidence type="ECO:0000313" key="3">
    <source>
        <dbReference type="Proteomes" id="UP001209257"/>
    </source>
</evidence>
<keyword evidence="2" id="KW-0560">Oxidoreductase</keyword>
<feature type="domain" description="Fe2OG dioxygenase" evidence="1">
    <location>
        <begin position="109"/>
        <end position="206"/>
    </location>
</feature>
<dbReference type="PANTHER" id="PTHR31212">
    <property type="entry name" value="ALPHA-KETOGLUTARATE-DEPENDENT DIOXYGENASE ALKB HOMOLOG 3"/>
    <property type="match status" value="1"/>
</dbReference>
<dbReference type="EMBL" id="JAOTJC010000002">
    <property type="protein sequence ID" value="MCU7553044.1"/>
    <property type="molecule type" value="Genomic_DNA"/>
</dbReference>
<dbReference type="InterPro" id="IPR032854">
    <property type="entry name" value="ALKBH3"/>
</dbReference>